<keyword evidence="5" id="KW-0460">Magnesium</keyword>
<dbReference type="GO" id="GO:0016818">
    <property type="term" value="F:hydrolase activity, acting on acid anhydrides, in phosphorus-containing anhydrides"/>
    <property type="evidence" value="ECO:0007669"/>
    <property type="project" value="InterPro"/>
</dbReference>
<dbReference type="Proteomes" id="UP000278143">
    <property type="component" value="Unassembled WGS sequence"/>
</dbReference>
<evidence type="ECO:0000313" key="9">
    <source>
        <dbReference type="EMBL" id="RKP26045.1"/>
    </source>
</evidence>
<protein>
    <recommendedName>
        <fullName evidence="8">Nudix hydrolase domain-containing protein</fullName>
    </recommendedName>
</protein>
<evidence type="ECO:0000256" key="2">
    <source>
        <dbReference type="ARBA" id="ARBA00001946"/>
    </source>
</evidence>
<evidence type="ECO:0000256" key="1">
    <source>
        <dbReference type="ARBA" id="ARBA00001936"/>
    </source>
</evidence>
<feature type="domain" description="Nudix hydrolase" evidence="8">
    <location>
        <begin position="138"/>
        <end position="337"/>
    </location>
</feature>
<evidence type="ECO:0000256" key="7">
    <source>
        <dbReference type="SAM" id="Phobius"/>
    </source>
</evidence>
<dbReference type="Gene3D" id="3.90.79.10">
    <property type="entry name" value="Nucleoside Triphosphate Pyrophosphohydrolase"/>
    <property type="match status" value="1"/>
</dbReference>
<dbReference type="NCBIfam" id="NF004633">
    <property type="entry name" value="PRK05978.1"/>
    <property type="match status" value="1"/>
</dbReference>
<keyword evidence="7" id="KW-0472">Membrane</keyword>
<sequence>MPTETWTSASQPLPKRDVWQAMARGLRCRCPNCGEGKVFRAFLKVADNCSVCGQDFSGHRADDLPAYLVIVIVGHIIVPIALWIETDYAPSIALQLSVYLPVTLIMSLVLLQPVKGAVVGLQWAFRMHGFDESRPADVEEDAATLILVDRSGSVPKVLVGKRHDKVIFMPGKFVFPGGRVDATDNKIPVAAEIPKGLEKKLIGGSPKIAPARARALAVAAIREACEETGLCLGRKVARMNGAAAKLTGEWKPFAEAGLLPDPSGLFLIARAITPPGRVRRFDTRFFTADASSIAHRVEGVVHADAELVELVWVELGSLSLADLHQMTKMVLRELDKRLALGPLSHAAEVPFFHFYGGKMQRDVI</sequence>
<name>A0A4P9Z172_9FUNG</name>
<evidence type="ECO:0000313" key="10">
    <source>
        <dbReference type="Proteomes" id="UP000278143"/>
    </source>
</evidence>
<dbReference type="EMBL" id="KZ989531">
    <property type="protein sequence ID" value="RKP26045.1"/>
    <property type="molecule type" value="Genomic_DNA"/>
</dbReference>
<feature type="transmembrane region" description="Helical" evidence="7">
    <location>
        <begin position="64"/>
        <end position="84"/>
    </location>
</feature>
<feature type="transmembrane region" description="Helical" evidence="7">
    <location>
        <begin position="104"/>
        <end position="125"/>
    </location>
</feature>
<keyword evidence="4" id="KW-0378">Hydrolase</keyword>
<accession>A0A4P9Z172</accession>
<evidence type="ECO:0000256" key="5">
    <source>
        <dbReference type="ARBA" id="ARBA00022842"/>
    </source>
</evidence>
<keyword evidence="6" id="KW-0464">Manganese</keyword>
<dbReference type="PROSITE" id="PS51462">
    <property type="entry name" value="NUDIX"/>
    <property type="match status" value="1"/>
</dbReference>
<keyword evidence="7" id="KW-0812">Transmembrane</keyword>
<dbReference type="PANTHER" id="PTHR12318">
    <property type="entry name" value="TESTOSTERONE-REGULATED PROTEIN RP2"/>
    <property type="match status" value="1"/>
</dbReference>
<evidence type="ECO:0000256" key="4">
    <source>
        <dbReference type="ARBA" id="ARBA00022801"/>
    </source>
</evidence>
<evidence type="ECO:0000256" key="6">
    <source>
        <dbReference type="ARBA" id="ARBA00023211"/>
    </source>
</evidence>
<keyword evidence="3" id="KW-0479">Metal-binding</keyword>
<dbReference type="InterPro" id="IPR000086">
    <property type="entry name" value="NUDIX_hydrolase_dom"/>
</dbReference>
<keyword evidence="10" id="KW-1185">Reference proteome</keyword>
<proteinExistence type="predicted"/>
<keyword evidence="7" id="KW-1133">Transmembrane helix</keyword>
<dbReference type="GO" id="GO:0046872">
    <property type="term" value="F:metal ion binding"/>
    <property type="evidence" value="ECO:0007669"/>
    <property type="project" value="UniProtKB-KW"/>
</dbReference>
<dbReference type="InterPro" id="IPR009325">
    <property type="entry name" value="DUF983"/>
</dbReference>
<dbReference type="Pfam" id="PF06170">
    <property type="entry name" value="DUF983"/>
    <property type="match status" value="1"/>
</dbReference>
<comment type="cofactor">
    <cofactor evidence="2">
        <name>Mg(2+)</name>
        <dbReference type="ChEBI" id="CHEBI:18420"/>
    </cofactor>
</comment>
<dbReference type="SUPFAM" id="SSF55811">
    <property type="entry name" value="Nudix"/>
    <property type="match status" value="1"/>
</dbReference>
<dbReference type="InterPro" id="IPR039121">
    <property type="entry name" value="NUDT19"/>
</dbReference>
<evidence type="ECO:0000256" key="3">
    <source>
        <dbReference type="ARBA" id="ARBA00022723"/>
    </source>
</evidence>
<organism evidence="9 10">
    <name type="scientific">Syncephalis pseudoplumigaleata</name>
    <dbReference type="NCBI Taxonomy" id="1712513"/>
    <lineage>
        <taxon>Eukaryota</taxon>
        <taxon>Fungi</taxon>
        <taxon>Fungi incertae sedis</taxon>
        <taxon>Zoopagomycota</taxon>
        <taxon>Zoopagomycotina</taxon>
        <taxon>Zoopagomycetes</taxon>
        <taxon>Zoopagales</taxon>
        <taxon>Piptocephalidaceae</taxon>
        <taxon>Syncephalis</taxon>
    </lineage>
</organism>
<dbReference type="OrthoDB" id="1695362at2759"/>
<comment type="cofactor">
    <cofactor evidence="1">
        <name>Mn(2+)</name>
        <dbReference type="ChEBI" id="CHEBI:29035"/>
    </cofactor>
</comment>
<reference evidence="10" key="1">
    <citation type="journal article" date="2018" name="Nat. Microbiol.">
        <title>Leveraging single-cell genomics to expand the fungal tree of life.</title>
        <authorList>
            <person name="Ahrendt S.R."/>
            <person name="Quandt C.A."/>
            <person name="Ciobanu D."/>
            <person name="Clum A."/>
            <person name="Salamov A."/>
            <person name="Andreopoulos B."/>
            <person name="Cheng J.F."/>
            <person name="Woyke T."/>
            <person name="Pelin A."/>
            <person name="Henrissat B."/>
            <person name="Reynolds N.K."/>
            <person name="Benny G.L."/>
            <person name="Smith M.E."/>
            <person name="James T.Y."/>
            <person name="Grigoriev I.V."/>
        </authorList>
    </citation>
    <scope>NUCLEOTIDE SEQUENCE [LARGE SCALE GENOMIC DNA]</scope>
    <source>
        <strain evidence="10">Benny S71-1</strain>
    </source>
</reference>
<dbReference type="CDD" id="cd18870">
    <property type="entry name" value="NUDIX_AcylCoAdiphos_Nudt19"/>
    <property type="match status" value="1"/>
</dbReference>
<evidence type="ECO:0000259" key="8">
    <source>
        <dbReference type="PROSITE" id="PS51462"/>
    </source>
</evidence>
<dbReference type="AlphaFoldDB" id="A0A4P9Z172"/>
<dbReference type="PANTHER" id="PTHR12318:SF0">
    <property type="entry name" value="ACYL-COENZYME A DIPHOSPHATASE NUDT19"/>
    <property type="match status" value="1"/>
</dbReference>
<gene>
    <name evidence="9" type="ORF">SYNPS1DRAFT_22105</name>
</gene>
<dbReference type="InterPro" id="IPR015797">
    <property type="entry name" value="NUDIX_hydrolase-like_dom_sf"/>
</dbReference>